<feature type="transmembrane region" description="Helical" evidence="5">
    <location>
        <begin position="152"/>
        <end position="177"/>
    </location>
</feature>
<organism evidence="7 8">
    <name type="scientific">Euplotes crassus</name>
    <dbReference type="NCBI Taxonomy" id="5936"/>
    <lineage>
        <taxon>Eukaryota</taxon>
        <taxon>Sar</taxon>
        <taxon>Alveolata</taxon>
        <taxon>Ciliophora</taxon>
        <taxon>Intramacronucleata</taxon>
        <taxon>Spirotrichea</taxon>
        <taxon>Hypotrichia</taxon>
        <taxon>Euplotida</taxon>
        <taxon>Euplotidae</taxon>
        <taxon>Moneuplotes</taxon>
    </lineage>
</organism>
<evidence type="ECO:0000256" key="3">
    <source>
        <dbReference type="ARBA" id="ARBA00022989"/>
    </source>
</evidence>
<gene>
    <name evidence="7" type="ORF">ECRASSUSDP1_LOCUS5848</name>
</gene>
<evidence type="ECO:0000313" key="7">
    <source>
        <dbReference type="EMBL" id="CAI2364504.1"/>
    </source>
</evidence>
<feature type="transmembrane region" description="Helical" evidence="5">
    <location>
        <begin position="26"/>
        <end position="46"/>
    </location>
</feature>
<proteinExistence type="predicted"/>
<evidence type="ECO:0000259" key="6">
    <source>
        <dbReference type="Pfam" id="PF01490"/>
    </source>
</evidence>
<dbReference type="EMBL" id="CAMPGE010005657">
    <property type="protein sequence ID" value="CAI2364504.1"/>
    <property type="molecule type" value="Genomic_DNA"/>
</dbReference>
<feature type="domain" description="Amino acid transporter transmembrane" evidence="6">
    <location>
        <begin position="21"/>
        <end position="501"/>
    </location>
</feature>
<evidence type="ECO:0000313" key="8">
    <source>
        <dbReference type="Proteomes" id="UP001295684"/>
    </source>
</evidence>
<feature type="transmembrane region" description="Helical" evidence="5">
    <location>
        <begin position="451"/>
        <end position="473"/>
    </location>
</feature>
<dbReference type="PANTHER" id="PTHR22950">
    <property type="entry name" value="AMINO ACID TRANSPORTER"/>
    <property type="match status" value="1"/>
</dbReference>
<reference evidence="7" key="1">
    <citation type="submission" date="2023-07" db="EMBL/GenBank/DDBJ databases">
        <authorList>
            <consortium name="AG Swart"/>
            <person name="Singh M."/>
            <person name="Singh A."/>
            <person name="Seah K."/>
            <person name="Emmerich C."/>
        </authorList>
    </citation>
    <scope>NUCLEOTIDE SEQUENCE</scope>
    <source>
        <strain evidence="7">DP1</strain>
    </source>
</reference>
<keyword evidence="4 5" id="KW-0472">Membrane</keyword>
<feature type="transmembrane region" description="Helical" evidence="5">
    <location>
        <begin position="485"/>
        <end position="509"/>
    </location>
</feature>
<dbReference type="Proteomes" id="UP001295684">
    <property type="component" value="Unassembled WGS sequence"/>
</dbReference>
<evidence type="ECO:0000256" key="2">
    <source>
        <dbReference type="ARBA" id="ARBA00022692"/>
    </source>
</evidence>
<feature type="transmembrane region" description="Helical" evidence="5">
    <location>
        <begin position="230"/>
        <end position="256"/>
    </location>
</feature>
<evidence type="ECO:0000256" key="4">
    <source>
        <dbReference type="ARBA" id="ARBA00023136"/>
    </source>
</evidence>
<name>A0AAD1UFP0_EUPCR</name>
<evidence type="ECO:0000256" key="5">
    <source>
        <dbReference type="SAM" id="Phobius"/>
    </source>
</evidence>
<keyword evidence="2 5" id="KW-0812">Transmembrane</keyword>
<comment type="caution">
    <text evidence="7">The sequence shown here is derived from an EMBL/GenBank/DDBJ whole genome shotgun (WGS) entry which is preliminary data.</text>
</comment>
<feature type="transmembrane region" description="Helical" evidence="5">
    <location>
        <begin position="197"/>
        <end position="218"/>
    </location>
</feature>
<dbReference type="GO" id="GO:0016020">
    <property type="term" value="C:membrane"/>
    <property type="evidence" value="ECO:0007669"/>
    <property type="project" value="UniProtKB-SubCell"/>
</dbReference>
<dbReference type="Pfam" id="PF01490">
    <property type="entry name" value="Aa_trans"/>
    <property type="match status" value="1"/>
</dbReference>
<sequence>MQTNTNAATDTATNSMVENSRISTPVGILSIISFIIGSALVALPYSAYHMSIYFAVPYHIFKCICAIYSIHLFLKCAEVTGQDSMARIGCEVLGKSSLYLASLSSMLRIVPEIENKYKDSLGNQWFSIAMIALLLSPWMFKRRFQDLRIIGVLLFFSVILFSILFFFLLVVFKTSWLSEYSDTNWGEFFKIKFDSEFFGSLSTPLVGYGFQSAFFPVYNNLKEKNYSQGIISTILSLTFCFFIYMMVIFVSVTAFGDKICKDILNNLDRNHDSHPWQGILLKSVYTIVLVGHFPFVFLMANKSLLGIIALFCIRGETQNGTENIESGENFQNSHIRNRLVPTERVQLLSAENEQQYEADQLHKIASQKQDYVELNHTDESVIEIENSTPSDTNHEFGSSSLIQFQFEEDTNEETVSSKLRRFIYYSMTFGLYLAIVLSACLIRNVEFVIRLAGSIGYSFLNFTFPGLFYFVIMRRHGVNNSWWQLVPALALCIYGIVIGILMTGFNLFLKSEDEVQECLD</sequence>
<keyword evidence="8" id="KW-1185">Reference proteome</keyword>
<feature type="transmembrane region" description="Helical" evidence="5">
    <location>
        <begin position="422"/>
        <end position="445"/>
    </location>
</feature>
<dbReference type="AlphaFoldDB" id="A0AAD1UFP0"/>
<protein>
    <recommendedName>
        <fullName evidence="6">Amino acid transporter transmembrane domain-containing protein</fullName>
    </recommendedName>
</protein>
<dbReference type="GO" id="GO:0015179">
    <property type="term" value="F:L-amino acid transmembrane transporter activity"/>
    <property type="evidence" value="ECO:0007669"/>
    <property type="project" value="TreeGrafter"/>
</dbReference>
<comment type="subcellular location">
    <subcellularLocation>
        <location evidence="1">Membrane</location>
        <topology evidence="1">Multi-pass membrane protein</topology>
    </subcellularLocation>
</comment>
<feature type="transmembrane region" description="Helical" evidence="5">
    <location>
        <begin position="52"/>
        <end position="74"/>
    </location>
</feature>
<accession>A0AAD1UFP0</accession>
<evidence type="ECO:0000256" key="1">
    <source>
        <dbReference type="ARBA" id="ARBA00004141"/>
    </source>
</evidence>
<keyword evidence="3 5" id="KW-1133">Transmembrane helix</keyword>
<feature type="transmembrane region" description="Helical" evidence="5">
    <location>
        <begin position="276"/>
        <end position="300"/>
    </location>
</feature>
<dbReference type="InterPro" id="IPR013057">
    <property type="entry name" value="AA_transpt_TM"/>
</dbReference>